<keyword evidence="3" id="KW-1185">Reference proteome</keyword>
<evidence type="ECO:0000313" key="3">
    <source>
        <dbReference type="Proteomes" id="UP000626786"/>
    </source>
</evidence>
<proteinExistence type="predicted"/>
<evidence type="ECO:0008006" key="4">
    <source>
        <dbReference type="Google" id="ProtNLM"/>
    </source>
</evidence>
<keyword evidence="1" id="KW-0175">Coiled coil</keyword>
<protein>
    <recommendedName>
        <fullName evidence="4">DUF5082 domain-containing protein</fullName>
    </recommendedName>
</protein>
<dbReference type="EMBL" id="JACSQN010000011">
    <property type="protein sequence ID" value="MBD7985405.1"/>
    <property type="molecule type" value="Genomic_DNA"/>
</dbReference>
<feature type="coiled-coil region" evidence="1">
    <location>
        <begin position="4"/>
        <end position="31"/>
    </location>
</feature>
<name>A0ABR8UBL3_9BACL</name>
<dbReference type="Proteomes" id="UP000626786">
    <property type="component" value="Unassembled WGS sequence"/>
</dbReference>
<accession>A0ABR8UBL3</accession>
<dbReference type="RefSeq" id="WP_191695232.1">
    <property type="nucleotide sequence ID" value="NZ_JACSQN010000011.1"/>
</dbReference>
<evidence type="ECO:0000313" key="2">
    <source>
        <dbReference type="EMBL" id="MBD7985405.1"/>
    </source>
</evidence>
<gene>
    <name evidence="2" type="ORF">H9649_12465</name>
</gene>
<organism evidence="2 3">
    <name type="scientific">Sporosarcina quadrami</name>
    <dbReference type="NCBI Taxonomy" id="2762234"/>
    <lineage>
        <taxon>Bacteria</taxon>
        <taxon>Bacillati</taxon>
        <taxon>Bacillota</taxon>
        <taxon>Bacilli</taxon>
        <taxon>Bacillales</taxon>
        <taxon>Caryophanaceae</taxon>
        <taxon>Sporosarcina</taxon>
    </lineage>
</organism>
<comment type="caution">
    <text evidence="2">The sequence shown here is derived from an EMBL/GenBank/DDBJ whole genome shotgun (WGS) entry which is preliminary data.</text>
</comment>
<reference evidence="2 3" key="1">
    <citation type="submission" date="2020-08" db="EMBL/GenBank/DDBJ databases">
        <title>A Genomic Blueprint of the Chicken Gut Microbiome.</title>
        <authorList>
            <person name="Gilroy R."/>
            <person name="Ravi A."/>
            <person name="Getino M."/>
            <person name="Pursley I."/>
            <person name="Horton D.L."/>
            <person name="Alikhan N.-F."/>
            <person name="Baker D."/>
            <person name="Gharbi K."/>
            <person name="Hall N."/>
            <person name="Watson M."/>
            <person name="Adriaenssens E.M."/>
            <person name="Foster-Nyarko E."/>
            <person name="Jarju S."/>
            <person name="Secka A."/>
            <person name="Antonio M."/>
            <person name="Oren A."/>
            <person name="Chaudhuri R."/>
            <person name="La Ragione R.M."/>
            <person name="Hildebrand F."/>
            <person name="Pallen M.J."/>
        </authorList>
    </citation>
    <scope>NUCLEOTIDE SEQUENCE [LARGE SCALE GENOMIC DNA]</scope>
    <source>
        <strain evidence="2 3">Sa2YVA2</strain>
    </source>
</reference>
<sequence>MENSDSKDQKIEQLNKKIERYQKALSSLKAVNATADIHIKRRMGKVEQNFESVTERLEEMAKLLEEGLNLLSTRVNELDEKYNEVLTKLNGRRGTGNERLYESSRYEQPRNVSTRTKMDVTATTRNNNVPTFQLLQHMATQQSVDNTQSLSDYNHSEPLAHATSASIKATNTNPKNEIERNFQEASHSQEVSSKNRHTELVKRTVTPIEEESLPRLAPSKIAEEVKEDTDIKHSISPLWNVFKKK</sequence>
<evidence type="ECO:0000256" key="1">
    <source>
        <dbReference type="SAM" id="Coils"/>
    </source>
</evidence>